<dbReference type="EMBL" id="JAENGZ010002355">
    <property type="protein sequence ID" value="KAG6943979.1"/>
    <property type="molecule type" value="Genomic_DNA"/>
</dbReference>
<proteinExistence type="predicted"/>
<feature type="compositionally biased region" description="Basic and acidic residues" evidence="1">
    <location>
        <begin position="71"/>
        <end position="88"/>
    </location>
</feature>
<feature type="compositionally biased region" description="Basic residues" evidence="1">
    <location>
        <begin position="89"/>
        <end position="105"/>
    </location>
</feature>
<evidence type="ECO:0000256" key="1">
    <source>
        <dbReference type="SAM" id="MobiDB-lite"/>
    </source>
</evidence>
<feature type="region of interest" description="Disordered" evidence="1">
    <location>
        <begin position="1"/>
        <end position="41"/>
    </location>
</feature>
<gene>
    <name evidence="2" type="ORF">JG687_00018125</name>
</gene>
<sequence length="105" mass="11955">MPHTPQQDHGRNSPPRSAGQTSRSHRDNAPAHRALRSHTAPVLSLSVADYHLEHRRRHDTRSMIRQATESKAPDSSEPRAPDPRERPLVRRTRRGPSRLRGVRGQ</sequence>
<comment type="caution">
    <text evidence="2">The sequence shown here is derived from an EMBL/GenBank/DDBJ whole genome shotgun (WGS) entry which is preliminary data.</text>
</comment>
<reference evidence="2" key="1">
    <citation type="submission" date="2021-01" db="EMBL/GenBank/DDBJ databases">
        <title>Phytophthora aleatoria, a newly-described species from Pinus radiata is distinct from Phytophthora cactorum isolates based on comparative genomics.</title>
        <authorList>
            <person name="Mcdougal R."/>
            <person name="Panda P."/>
            <person name="Williams N."/>
            <person name="Studholme D.J."/>
        </authorList>
    </citation>
    <scope>NUCLEOTIDE SEQUENCE</scope>
    <source>
        <strain evidence="2">NZFS 3830</strain>
    </source>
</reference>
<organism evidence="2 3">
    <name type="scientific">Phytophthora cactorum</name>
    <dbReference type="NCBI Taxonomy" id="29920"/>
    <lineage>
        <taxon>Eukaryota</taxon>
        <taxon>Sar</taxon>
        <taxon>Stramenopiles</taxon>
        <taxon>Oomycota</taxon>
        <taxon>Peronosporomycetes</taxon>
        <taxon>Peronosporales</taxon>
        <taxon>Peronosporaceae</taxon>
        <taxon>Phytophthora</taxon>
    </lineage>
</organism>
<evidence type="ECO:0000313" key="3">
    <source>
        <dbReference type="Proteomes" id="UP000688947"/>
    </source>
</evidence>
<protein>
    <submittedName>
        <fullName evidence="2">Uncharacterized protein</fullName>
    </submittedName>
</protein>
<evidence type="ECO:0000313" key="2">
    <source>
        <dbReference type="EMBL" id="KAG6943979.1"/>
    </source>
</evidence>
<dbReference type="OrthoDB" id="10449123at2759"/>
<feature type="compositionally biased region" description="Basic and acidic residues" evidence="1">
    <location>
        <begin position="1"/>
        <end position="11"/>
    </location>
</feature>
<dbReference type="Proteomes" id="UP000688947">
    <property type="component" value="Unassembled WGS sequence"/>
</dbReference>
<name>A0A8T1TNC5_9STRA</name>
<dbReference type="AlphaFoldDB" id="A0A8T1TNC5"/>
<feature type="region of interest" description="Disordered" evidence="1">
    <location>
        <begin position="53"/>
        <end position="105"/>
    </location>
</feature>
<accession>A0A8T1TNC5</accession>